<feature type="coiled-coil region" evidence="1">
    <location>
        <begin position="516"/>
        <end position="550"/>
    </location>
</feature>
<protein>
    <recommendedName>
        <fullName evidence="3">Peptidase S74 domain-containing protein</fullName>
    </recommendedName>
</protein>
<evidence type="ECO:0000313" key="4">
    <source>
        <dbReference type="EMBL" id="PWB76084.1"/>
    </source>
</evidence>
<accession>A0A855X489</accession>
<feature type="domain" description="Peptidase S74" evidence="3">
    <location>
        <begin position="440"/>
        <end position="537"/>
    </location>
</feature>
<dbReference type="CDD" id="cd12819">
    <property type="entry name" value="LbR_vir_like"/>
    <property type="match status" value="1"/>
</dbReference>
<dbReference type="EMBL" id="PQAP01000005">
    <property type="protein sequence ID" value="PWB76084.1"/>
    <property type="molecule type" value="Genomic_DNA"/>
</dbReference>
<evidence type="ECO:0000256" key="2">
    <source>
        <dbReference type="SAM" id="MobiDB-lite"/>
    </source>
</evidence>
<feature type="region of interest" description="Disordered" evidence="2">
    <location>
        <begin position="552"/>
        <end position="575"/>
    </location>
</feature>
<organism evidence="4 5">
    <name type="scientific">candidate division GN15 bacterium</name>
    <dbReference type="NCBI Taxonomy" id="2072418"/>
    <lineage>
        <taxon>Bacteria</taxon>
        <taxon>candidate division GN15</taxon>
    </lineage>
</organism>
<dbReference type="Gene3D" id="2.150.10.10">
    <property type="entry name" value="Serralysin-like metalloprotease, C-terminal"/>
    <property type="match status" value="1"/>
</dbReference>
<feature type="compositionally biased region" description="Polar residues" evidence="2">
    <location>
        <begin position="553"/>
        <end position="575"/>
    </location>
</feature>
<gene>
    <name evidence="4" type="ORF">C3F09_01185</name>
</gene>
<evidence type="ECO:0000256" key="1">
    <source>
        <dbReference type="SAM" id="Coils"/>
    </source>
</evidence>
<dbReference type="InterPro" id="IPR030392">
    <property type="entry name" value="S74_ICA"/>
</dbReference>
<name>A0A855X489_9BACT</name>
<dbReference type="AlphaFoldDB" id="A0A855X489"/>
<keyword evidence="1" id="KW-0175">Coiled coil</keyword>
<dbReference type="InterPro" id="IPR011049">
    <property type="entry name" value="Serralysin-like_metalloprot_C"/>
</dbReference>
<reference evidence="4 5" key="1">
    <citation type="journal article" date="2018" name="ISME J.">
        <title>A methanotrophic archaeon couples anaerobic oxidation of methane to Fe(III) reduction.</title>
        <authorList>
            <person name="Cai C."/>
            <person name="Leu A.O."/>
            <person name="Xie G.J."/>
            <person name="Guo J."/>
            <person name="Feng Y."/>
            <person name="Zhao J.X."/>
            <person name="Tyson G.W."/>
            <person name="Yuan Z."/>
            <person name="Hu S."/>
        </authorList>
    </citation>
    <scope>NUCLEOTIDE SEQUENCE [LARGE SCALE GENOMIC DNA]</scope>
    <source>
        <strain evidence="4">FeB_12</strain>
    </source>
</reference>
<evidence type="ECO:0000259" key="3">
    <source>
        <dbReference type="PROSITE" id="PS51688"/>
    </source>
</evidence>
<dbReference type="Pfam" id="PF13884">
    <property type="entry name" value="Peptidase_S74"/>
    <property type="match status" value="1"/>
</dbReference>
<dbReference type="Proteomes" id="UP000250918">
    <property type="component" value="Unassembled WGS sequence"/>
</dbReference>
<comment type="caution">
    <text evidence="4">The sequence shown here is derived from an EMBL/GenBank/DDBJ whole genome shotgun (WGS) entry which is preliminary data.</text>
</comment>
<dbReference type="PROSITE" id="PS51688">
    <property type="entry name" value="ICA"/>
    <property type="match status" value="1"/>
</dbReference>
<evidence type="ECO:0000313" key="5">
    <source>
        <dbReference type="Proteomes" id="UP000250918"/>
    </source>
</evidence>
<sequence>MFVQFMQKPYAALLSLERVFLNCQCQKLTPPIDSLPTLHRYCCFRFDRINTIRALTTTLNGRSNMLTKASAFVLFMALFIGAKGTASPQLIDYQGFLKNSGGNPVTGTVNITFTIYTASSGGSSKWSETQNNVSVVGGLFNVTLGTSTAIPDTVFNQSDRWLAVSIGGTELSPRTRVSASAYSMRVNTVDGASGGTINGDLNAGKGNFGISNNNEGSYSFVAGEQCQAKGDHATVSGGKYNRAWGTFSTVGGGGGANAADSNAANGSYSTVGGGISNSSTANHAFVGGGKGNSASGNEAVVAGGWYCTAGYAQAAVGGGYKNSANAVGATIPGGFADTASGASSTIGGGSFNLASGFNSTIPGGRSNRATGSLSLASGYRAQADHAGAFVWSDSTEADFSSSAINQFNVRSTGGVRIYTNSALTAGVTLAAGASAWQSVSDSTLKQNIRVVDGRDILSRLMQLPIKQWSYKAQSPDIEHIGPMAQDFYAIFKLGDDDKTISTIDPAGIALAAIQELYRTQQSLQQKTAEIDNLKTELAELKSAVSQILAAKGNSVSSGDLASTPSSATTRPLNSR</sequence>
<proteinExistence type="predicted"/>